<sequence length="77" mass="8910">TSLPLRIQTAPKVTGRDNKLKGRKVNRAEKEDLVKRKLKEADDFDVSNLDHTRFAHEGVVKRIQPNEFNKEYYAQTG</sequence>
<gene>
    <name evidence="1" type="ORF">PENTCL1PPCAC_25945</name>
</gene>
<organism evidence="1 2">
    <name type="scientific">Pristionchus entomophagus</name>
    <dbReference type="NCBI Taxonomy" id="358040"/>
    <lineage>
        <taxon>Eukaryota</taxon>
        <taxon>Metazoa</taxon>
        <taxon>Ecdysozoa</taxon>
        <taxon>Nematoda</taxon>
        <taxon>Chromadorea</taxon>
        <taxon>Rhabditida</taxon>
        <taxon>Rhabditina</taxon>
        <taxon>Diplogasteromorpha</taxon>
        <taxon>Diplogasteroidea</taxon>
        <taxon>Neodiplogasteridae</taxon>
        <taxon>Pristionchus</taxon>
    </lineage>
</organism>
<accession>A0AAV5UBC1</accession>
<feature type="non-terminal residue" evidence="1">
    <location>
        <position position="77"/>
    </location>
</feature>
<dbReference type="EMBL" id="BTSX01000006">
    <property type="protein sequence ID" value="GMT03771.1"/>
    <property type="molecule type" value="Genomic_DNA"/>
</dbReference>
<proteinExistence type="predicted"/>
<dbReference type="AlphaFoldDB" id="A0AAV5UBC1"/>
<evidence type="ECO:0000313" key="1">
    <source>
        <dbReference type="EMBL" id="GMT03771.1"/>
    </source>
</evidence>
<reference evidence="1" key="1">
    <citation type="submission" date="2023-10" db="EMBL/GenBank/DDBJ databases">
        <title>Genome assembly of Pristionchus species.</title>
        <authorList>
            <person name="Yoshida K."/>
            <person name="Sommer R.J."/>
        </authorList>
    </citation>
    <scope>NUCLEOTIDE SEQUENCE</scope>
    <source>
        <strain evidence="1">RS0144</strain>
    </source>
</reference>
<name>A0AAV5UBC1_9BILA</name>
<evidence type="ECO:0000313" key="2">
    <source>
        <dbReference type="Proteomes" id="UP001432027"/>
    </source>
</evidence>
<keyword evidence="2" id="KW-1185">Reference proteome</keyword>
<dbReference type="Proteomes" id="UP001432027">
    <property type="component" value="Unassembled WGS sequence"/>
</dbReference>
<protein>
    <submittedName>
        <fullName evidence="1">Uncharacterized protein</fullName>
    </submittedName>
</protein>
<comment type="caution">
    <text evidence="1">The sequence shown here is derived from an EMBL/GenBank/DDBJ whole genome shotgun (WGS) entry which is preliminary data.</text>
</comment>
<feature type="non-terminal residue" evidence="1">
    <location>
        <position position="1"/>
    </location>
</feature>